<dbReference type="Pfam" id="PF08402">
    <property type="entry name" value="TOBE_2"/>
    <property type="match status" value="1"/>
</dbReference>
<sequence length="93" mass="10215">MRVARVCSAGSSATVGLRSERITLTDRADAPHDGAVHVPRARIEQCSYTGARFEYELSIGDLRVHAESPVRHTDGEINLIIRPDDCLLFPAQV</sequence>
<accession>A0ABW7DWZ6</accession>
<dbReference type="Proteomes" id="UP001605990">
    <property type="component" value="Unassembled WGS sequence"/>
</dbReference>
<name>A0ABW7DWZ6_STRRO</name>
<dbReference type="InterPro" id="IPR013611">
    <property type="entry name" value="Transp-assoc_OB_typ2"/>
</dbReference>
<dbReference type="RefSeq" id="WP_371848268.1">
    <property type="nucleotide sequence ID" value="NZ_JBGMQM010000014.1"/>
</dbReference>
<gene>
    <name evidence="2" type="ORF">ACGU38_08435</name>
</gene>
<dbReference type="SUPFAM" id="SSF50331">
    <property type="entry name" value="MOP-like"/>
    <property type="match status" value="1"/>
</dbReference>
<reference evidence="2 3" key="1">
    <citation type="submission" date="2024-10" db="EMBL/GenBank/DDBJ databases">
        <title>Draft genome assembly of a novel steroid transforming actinomycete isolated from African clawed frog Xenopus laevis.</title>
        <authorList>
            <person name="Bragin E."/>
            <person name="Kollerov V."/>
            <person name="Donova M.V."/>
        </authorList>
    </citation>
    <scope>NUCLEOTIDE SEQUENCE [LARGE SCALE GENOMIC DNA]</scope>
    <source>
        <strain evidence="2 3">MTOC-St3</strain>
    </source>
</reference>
<protein>
    <submittedName>
        <fullName evidence="2">TOBE domain-containing protein</fullName>
    </submittedName>
</protein>
<evidence type="ECO:0000313" key="2">
    <source>
        <dbReference type="EMBL" id="MFG6295384.1"/>
    </source>
</evidence>
<proteinExistence type="predicted"/>
<organism evidence="2 3">
    <name type="scientific">Streptomyces rochei</name>
    <name type="common">Streptomyces parvullus</name>
    <dbReference type="NCBI Taxonomy" id="1928"/>
    <lineage>
        <taxon>Bacteria</taxon>
        <taxon>Bacillati</taxon>
        <taxon>Actinomycetota</taxon>
        <taxon>Actinomycetes</taxon>
        <taxon>Kitasatosporales</taxon>
        <taxon>Streptomycetaceae</taxon>
        <taxon>Streptomyces</taxon>
        <taxon>Streptomyces rochei group</taxon>
    </lineage>
</organism>
<dbReference type="InterPro" id="IPR008995">
    <property type="entry name" value="Mo/tungstate-bd_C_term_dom"/>
</dbReference>
<comment type="caution">
    <text evidence="2">The sequence shown here is derived from an EMBL/GenBank/DDBJ whole genome shotgun (WGS) entry which is preliminary data.</text>
</comment>
<dbReference type="EMBL" id="JBIENY010000126">
    <property type="protein sequence ID" value="MFG6295384.1"/>
    <property type="molecule type" value="Genomic_DNA"/>
</dbReference>
<feature type="domain" description="Transport-associated OB type 2" evidence="1">
    <location>
        <begin position="15"/>
        <end position="89"/>
    </location>
</feature>
<keyword evidence="3" id="KW-1185">Reference proteome</keyword>
<evidence type="ECO:0000259" key="1">
    <source>
        <dbReference type="Pfam" id="PF08402"/>
    </source>
</evidence>
<evidence type="ECO:0000313" key="3">
    <source>
        <dbReference type="Proteomes" id="UP001605990"/>
    </source>
</evidence>